<comment type="caution">
    <text evidence="2">The sequence shown here is derived from an EMBL/GenBank/DDBJ whole genome shotgun (WGS) entry which is preliminary data.</text>
</comment>
<dbReference type="PANTHER" id="PTHR47723:SF19">
    <property type="entry name" value="POLYNUCLEOTIDYL TRANSFERASE, RIBONUCLEASE H-LIKE SUPERFAMILY PROTEIN"/>
    <property type="match status" value="1"/>
</dbReference>
<dbReference type="InterPro" id="IPR053151">
    <property type="entry name" value="RNase_H-like"/>
</dbReference>
<dbReference type="Proteomes" id="UP000593572">
    <property type="component" value="Unassembled WGS sequence"/>
</dbReference>
<dbReference type="GO" id="GO:0003676">
    <property type="term" value="F:nucleic acid binding"/>
    <property type="evidence" value="ECO:0007669"/>
    <property type="project" value="InterPro"/>
</dbReference>
<dbReference type="SUPFAM" id="SSF53098">
    <property type="entry name" value="Ribonuclease H-like"/>
    <property type="match status" value="1"/>
</dbReference>
<protein>
    <recommendedName>
        <fullName evidence="1">RNase H type-1 domain-containing protein</fullName>
    </recommendedName>
</protein>
<dbReference type="InterPro" id="IPR036397">
    <property type="entry name" value="RNaseH_sf"/>
</dbReference>
<dbReference type="InterPro" id="IPR044730">
    <property type="entry name" value="RNase_H-like_dom_plant"/>
</dbReference>
<keyword evidence="3" id="KW-1185">Reference proteome</keyword>
<evidence type="ECO:0000259" key="1">
    <source>
        <dbReference type="Pfam" id="PF13456"/>
    </source>
</evidence>
<dbReference type="InterPro" id="IPR002156">
    <property type="entry name" value="RNaseH_domain"/>
</dbReference>
<evidence type="ECO:0000313" key="3">
    <source>
        <dbReference type="Proteomes" id="UP000593572"/>
    </source>
</evidence>
<feature type="domain" description="RNase H type-1" evidence="1">
    <location>
        <begin position="43"/>
        <end position="114"/>
    </location>
</feature>
<organism evidence="2 3">
    <name type="scientific">Gossypium lobatum</name>
    <dbReference type="NCBI Taxonomy" id="34289"/>
    <lineage>
        <taxon>Eukaryota</taxon>
        <taxon>Viridiplantae</taxon>
        <taxon>Streptophyta</taxon>
        <taxon>Embryophyta</taxon>
        <taxon>Tracheophyta</taxon>
        <taxon>Spermatophyta</taxon>
        <taxon>Magnoliopsida</taxon>
        <taxon>eudicotyledons</taxon>
        <taxon>Gunneridae</taxon>
        <taxon>Pentapetalae</taxon>
        <taxon>rosids</taxon>
        <taxon>malvids</taxon>
        <taxon>Malvales</taxon>
        <taxon>Malvaceae</taxon>
        <taxon>Malvoideae</taxon>
        <taxon>Gossypium</taxon>
    </lineage>
</organism>
<evidence type="ECO:0000313" key="2">
    <source>
        <dbReference type="EMBL" id="MBA0576237.1"/>
    </source>
</evidence>
<dbReference type="GO" id="GO:0004523">
    <property type="term" value="F:RNA-DNA hybrid ribonuclease activity"/>
    <property type="evidence" value="ECO:0007669"/>
    <property type="project" value="InterPro"/>
</dbReference>
<dbReference type="AlphaFoldDB" id="A0A7J8NGV7"/>
<proteinExistence type="predicted"/>
<sequence length="154" mass="17444">KISYSWAQLYEWNHYGDKSNLHISNSLSTLSENWIHLFTYRAVDQGSRAAFAGGVLLDHNGNWIFSFNRFLEKCNIFEAELCGILGGMTMSLSNGFNRVVIHIDNLEVLQTLQDNLLGDLCIKISKESKKYEHGKALADSTCSQRRQSCCGLFD</sequence>
<reference evidence="2 3" key="1">
    <citation type="journal article" date="2019" name="Genome Biol. Evol.">
        <title>Insights into the evolution of the New World diploid cottons (Gossypium, subgenus Houzingenia) based on genome sequencing.</title>
        <authorList>
            <person name="Grover C.E."/>
            <person name="Arick M.A. 2nd"/>
            <person name="Thrash A."/>
            <person name="Conover J.L."/>
            <person name="Sanders W.S."/>
            <person name="Peterson D.G."/>
            <person name="Frelichowski J.E."/>
            <person name="Scheffler J.A."/>
            <person name="Scheffler B.E."/>
            <person name="Wendel J.F."/>
        </authorList>
    </citation>
    <scope>NUCLEOTIDE SEQUENCE [LARGE SCALE GENOMIC DNA]</scope>
    <source>
        <strain evidence="2">157</strain>
        <tissue evidence="2">Leaf</tissue>
    </source>
</reference>
<gene>
    <name evidence="2" type="ORF">Golob_027538</name>
</gene>
<dbReference type="CDD" id="cd06222">
    <property type="entry name" value="RNase_H_like"/>
    <property type="match status" value="1"/>
</dbReference>
<dbReference type="PANTHER" id="PTHR47723">
    <property type="entry name" value="OS05G0353850 PROTEIN"/>
    <property type="match status" value="1"/>
</dbReference>
<dbReference type="EMBL" id="JABEZX010342310">
    <property type="protein sequence ID" value="MBA0576237.1"/>
    <property type="molecule type" value="Genomic_DNA"/>
</dbReference>
<dbReference type="Gene3D" id="3.30.420.10">
    <property type="entry name" value="Ribonuclease H-like superfamily/Ribonuclease H"/>
    <property type="match status" value="1"/>
</dbReference>
<dbReference type="Pfam" id="PF13456">
    <property type="entry name" value="RVT_3"/>
    <property type="match status" value="1"/>
</dbReference>
<name>A0A7J8NGV7_9ROSI</name>
<accession>A0A7J8NGV7</accession>
<feature type="non-terminal residue" evidence="2">
    <location>
        <position position="1"/>
    </location>
</feature>
<dbReference type="InterPro" id="IPR012337">
    <property type="entry name" value="RNaseH-like_sf"/>
</dbReference>